<dbReference type="RefSeq" id="WP_323305638.1">
    <property type="nucleotide sequence ID" value="NZ_JAYGHX010000005.1"/>
</dbReference>
<dbReference type="Proteomes" id="UP001304461">
    <property type="component" value="Unassembled WGS sequence"/>
</dbReference>
<evidence type="ECO:0000256" key="2">
    <source>
        <dbReference type="ARBA" id="ARBA00022679"/>
    </source>
</evidence>
<comment type="caution">
    <text evidence="3">The sequence shown here is derived from an EMBL/GenBank/DDBJ whole genome shotgun (WGS) entry which is preliminary data.</text>
</comment>
<evidence type="ECO:0000313" key="3">
    <source>
        <dbReference type="EMBL" id="MEA5391622.1"/>
    </source>
</evidence>
<dbReference type="PANTHER" id="PTHR12526">
    <property type="entry name" value="GLYCOSYLTRANSFERASE"/>
    <property type="match status" value="1"/>
</dbReference>
<name>A0ABU5RV17_9CYAN</name>
<protein>
    <submittedName>
        <fullName evidence="3">Glycosyltransferase family 4 protein</fullName>
        <ecNumber evidence="3">2.4.-.-</ecNumber>
    </submittedName>
</protein>
<keyword evidence="4" id="KW-1185">Reference proteome</keyword>
<organism evidence="3 4">
    <name type="scientific">Cyanobium gracile UHCC 0139</name>
    <dbReference type="NCBI Taxonomy" id="3110308"/>
    <lineage>
        <taxon>Bacteria</taxon>
        <taxon>Bacillati</taxon>
        <taxon>Cyanobacteriota</taxon>
        <taxon>Cyanophyceae</taxon>
        <taxon>Synechococcales</taxon>
        <taxon>Prochlorococcaceae</taxon>
        <taxon>Cyanobium</taxon>
    </lineage>
</organism>
<dbReference type="EMBL" id="JAYGHX010000005">
    <property type="protein sequence ID" value="MEA5391622.1"/>
    <property type="molecule type" value="Genomic_DNA"/>
</dbReference>
<dbReference type="SUPFAM" id="SSF53756">
    <property type="entry name" value="UDP-Glycosyltransferase/glycogen phosphorylase"/>
    <property type="match status" value="1"/>
</dbReference>
<dbReference type="Pfam" id="PF13692">
    <property type="entry name" value="Glyco_trans_1_4"/>
    <property type="match status" value="1"/>
</dbReference>
<evidence type="ECO:0000256" key="1">
    <source>
        <dbReference type="ARBA" id="ARBA00022676"/>
    </source>
</evidence>
<accession>A0ABU5RV17</accession>
<dbReference type="PANTHER" id="PTHR12526:SF510">
    <property type="entry name" value="D-INOSITOL 3-PHOSPHATE GLYCOSYLTRANSFERASE"/>
    <property type="match status" value="1"/>
</dbReference>
<dbReference type="CDD" id="cd03801">
    <property type="entry name" value="GT4_PimA-like"/>
    <property type="match status" value="1"/>
</dbReference>
<sequence length="406" mass="44481">MRRPRALVSTIEPVDGGVPAMTTAVTRMLEELDIEPVFAWYAPWSTHPRLSVPLHAVPSGRRPGRIERRVYGDHEGHGLGAWLPELEFTHYLPRRAWRELVAGCDLHLSVTGNPLCATPFARLGIPFLAWVATPWEEDRVNRVRGFSRPRRLLDRMLNGPVLQRLERQVLRAPRGRILALSGYTARALEALAHRPMDGVMRMPVNPAVFRPAPERLVPWRVGFAGRYGDPRKHITLLLEAVARLVAAGHPVELVLAGEQDVARLRGPLVAMGLAERVRCLPCLGPAALAEVLQTLDVFVIPSHQEGLCIAALEAMACGVPVVSTRCGGPEDYVIDGRTGQLVASDPAAMAAAIAAISADRDLRERLSAGALTWVREQASPQAARRTFRAHLEAIAPAARIPSLREA</sequence>
<dbReference type="Gene3D" id="3.40.50.2000">
    <property type="entry name" value="Glycogen Phosphorylase B"/>
    <property type="match status" value="2"/>
</dbReference>
<dbReference type="GO" id="GO:0016757">
    <property type="term" value="F:glycosyltransferase activity"/>
    <property type="evidence" value="ECO:0007669"/>
    <property type="project" value="UniProtKB-KW"/>
</dbReference>
<gene>
    <name evidence="3" type="ORF">VB738_10175</name>
</gene>
<keyword evidence="1 3" id="KW-0328">Glycosyltransferase</keyword>
<reference evidence="3 4" key="1">
    <citation type="submission" date="2023-12" db="EMBL/GenBank/DDBJ databases">
        <title>Baltic Sea Cyanobacteria.</title>
        <authorList>
            <person name="Delbaje E."/>
            <person name="Fewer D.P."/>
            <person name="Shishido T.K."/>
        </authorList>
    </citation>
    <scope>NUCLEOTIDE SEQUENCE [LARGE SCALE GENOMIC DNA]</scope>
    <source>
        <strain evidence="3 4">UHCC 0139</strain>
    </source>
</reference>
<proteinExistence type="predicted"/>
<dbReference type="EC" id="2.4.-.-" evidence="3"/>
<keyword evidence="2 3" id="KW-0808">Transferase</keyword>
<evidence type="ECO:0000313" key="4">
    <source>
        <dbReference type="Proteomes" id="UP001304461"/>
    </source>
</evidence>